<sequence>MLATATRPDITVSPPAAAVVNLWEAVAKNDVDGVAAYVKSGKTVHLRDPTGMTPLHYAAQQGHAKVVEVLIAAGADADARTTGTNLTPLWLAAYRGKLDAVKALARAPGCKVNPKGQPERAGVVPSALKGAVSAARAARQEHHDDVADFIEAAAAAAALSTTRAAPQPASSGSIRLAHMTDASDGNASDGDDDAAALKPQADGGASSDDEDARASKKAQKKQRKKDKKEKKKKKAGRREGAITAAAFFDVTPNDAAAPPAAAPAAREAPSAREAMEDKVQLLVARGYDDAAIVALLERDGYRATVDAEPAPAPAGGFDVRRGFSEAEVAAQLWRASEAARAREAPRRPSPPRRRRGDARRRSRSSSSSRSRSRSYDSRSRSRSPAARAPHDPRNPLDPIGARVRSEFRERAPDFAGRLPHWDHDAYETEIAREPSPERALDGDYEPPQPEWFSRAGGVYIKNPRAWLNEPRERHDDDRG</sequence>
<reference evidence="5 6" key="1">
    <citation type="journal article" date="2011" name="Proc. Natl. Acad. Sci. U.S.A.">
        <title>Niche of harmful alga Aureococcus anophagefferens revealed through ecogenomics.</title>
        <authorList>
            <person name="Gobler C.J."/>
            <person name="Berry D.L."/>
            <person name="Dyhrman S.T."/>
            <person name="Wilhelm S.W."/>
            <person name="Salamov A."/>
            <person name="Lobanov A.V."/>
            <person name="Zhang Y."/>
            <person name="Collier J.L."/>
            <person name="Wurch L.L."/>
            <person name="Kustka A.B."/>
            <person name="Dill B.D."/>
            <person name="Shah M."/>
            <person name="VerBerkmoes N.C."/>
            <person name="Kuo A."/>
            <person name="Terry A."/>
            <person name="Pangilinan J."/>
            <person name="Lindquist E.A."/>
            <person name="Lucas S."/>
            <person name="Paulsen I.T."/>
            <person name="Hattenrath-Lehmann T.K."/>
            <person name="Talmage S.C."/>
            <person name="Walker E.A."/>
            <person name="Koch F."/>
            <person name="Burson A.M."/>
            <person name="Marcoval M.A."/>
            <person name="Tang Y.Z."/>
            <person name="Lecleir G.R."/>
            <person name="Coyne K.J."/>
            <person name="Berg G.M."/>
            <person name="Bertrand E.M."/>
            <person name="Saito M.A."/>
            <person name="Gladyshev V.N."/>
            <person name="Grigoriev I.V."/>
        </authorList>
    </citation>
    <scope>NUCLEOTIDE SEQUENCE [LARGE SCALE GENOMIC DNA]</scope>
    <source>
        <strain evidence="6">CCMP 1984</strain>
    </source>
</reference>
<feature type="region of interest" description="Disordered" evidence="4">
    <location>
        <begin position="253"/>
        <end position="274"/>
    </location>
</feature>
<dbReference type="KEGG" id="aaf:AURANDRAFT_61048"/>
<dbReference type="PROSITE" id="PS50297">
    <property type="entry name" value="ANK_REP_REGION"/>
    <property type="match status" value="1"/>
</dbReference>
<evidence type="ECO:0000313" key="6">
    <source>
        <dbReference type="Proteomes" id="UP000002729"/>
    </source>
</evidence>
<name>F0XYW3_AURAN</name>
<feature type="compositionally biased region" description="Basic residues" evidence="4">
    <location>
        <begin position="215"/>
        <end position="236"/>
    </location>
</feature>
<feature type="repeat" description="ANK" evidence="3">
    <location>
        <begin position="50"/>
        <end position="82"/>
    </location>
</feature>
<feature type="region of interest" description="Disordered" evidence="4">
    <location>
        <begin position="336"/>
        <end position="404"/>
    </location>
</feature>
<dbReference type="eggNOG" id="KOG4177">
    <property type="taxonomic scope" value="Eukaryota"/>
</dbReference>
<organism evidence="6">
    <name type="scientific">Aureococcus anophagefferens</name>
    <name type="common">Harmful bloom alga</name>
    <dbReference type="NCBI Taxonomy" id="44056"/>
    <lineage>
        <taxon>Eukaryota</taxon>
        <taxon>Sar</taxon>
        <taxon>Stramenopiles</taxon>
        <taxon>Ochrophyta</taxon>
        <taxon>Pelagophyceae</taxon>
        <taxon>Pelagomonadales</taxon>
        <taxon>Pelagomonadaceae</taxon>
        <taxon>Aureococcus</taxon>
    </lineage>
</organism>
<dbReference type="Proteomes" id="UP000002729">
    <property type="component" value="Unassembled WGS sequence"/>
</dbReference>
<dbReference type="SMART" id="SM00248">
    <property type="entry name" value="ANK"/>
    <property type="match status" value="2"/>
</dbReference>
<dbReference type="EMBL" id="GL833121">
    <property type="protein sequence ID" value="EGB12456.1"/>
    <property type="molecule type" value="Genomic_DNA"/>
</dbReference>
<dbReference type="Pfam" id="PF12796">
    <property type="entry name" value="Ank_2"/>
    <property type="match status" value="1"/>
</dbReference>
<accession>F0XYW3</accession>
<gene>
    <name evidence="5" type="ORF">AURANDRAFT_61048</name>
</gene>
<feature type="compositionally biased region" description="Low complexity" evidence="4">
    <location>
        <begin position="255"/>
        <end position="268"/>
    </location>
</feature>
<feature type="compositionally biased region" description="Basic residues" evidence="4">
    <location>
        <begin position="349"/>
        <end position="363"/>
    </location>
</feature>
<feature type="region of interest" description="Disordered" evidence="4">
    <location>
        <begin position="180"/>
        <end position="238"/>
    </location>
</feature>
<dbReference type="OrthoDB" id="6156898at2759"/>
<dbReference type="RefSeq" id="XP_009033483.1">
    <property type="nucleotide sequence ID" value="XM_009035235.1"/>
</dbReference>
<dbReference type="InParanoid" id="F0XYW3"/>
<evidence type="ECO:0000256" key="3">
    <source>
        <dbReference type="PROSITE-ProRule" id="PRU00023"/>
    </source>
</evidence>
<dbReference type="PROSITE" id="PS50088">
    <property type="entry name" value="ANK_REPEAT"/>
    <property type="match status" value="1"/>
</dbReference>
<dbReference type="InterPro" id="IPR002110">
    <property type="entry name" value="Ankyrin_rpt"/>
</dbReference>
<feature type="compositionally biased region" description="Basic and acidic residues" evidence="4">
    <location>
        <begin position="431"/>
        <end position="441"/>
    </location>
</feature>
<dbReference type="InterPro" id="IPR036770">
    <property type="entry name" value="Ankyrin_rpt-contain_sf"/>
</dbReference>
<keyword evidence="1" id="KW-0677">Repeat</keyword>
<evidence type="ECO:0000313" key="5">
    <source>
        <dbReference type="EMBL" id="EGB12456.1"/>
    </source>
</evidence>
<evidence type="ECO:0000256" key="2">
    <source>
        <dbReference type="ARBA" id="ARBA00023043"/>
    </source>
</evidence>
<feature type="compositionally biased region" description="Basic and acidic residues" evidence="4">
    <location>
        <begin position="337"/>
        <end position="346"/>
    </location>
</feature>
<feature type="region of interest" description="Disordered" evidence="4">
    <location>
        <begin position="431"/>
        <end position="455"/>
    </location>
</feature>
<proteinExistence type="predicted"/>
<evidence type="ECO:0000256" key="1">
    <source>
        <dbReference type="ARBA" id="ARBA00022737"/>
    </source>
</evidence>
<keyword evidence="2 3" id="KW-0040">ANK repeat</keyword>
<protein>
    <submittedName>
        <fullName evidence="5">Uncharacterized protein</fullName>
    </submittedName>
</protein>
<dbReference type="AlphaFoldDB" id="F0XYW3"/>
<keyword evidence="6" id="KW-1185">Reference proteome</keyword>
<dbReference type="Gene3D" id="1.25.40.20">
    <property type="entry name" value="Ankyrin repeat-containing domain"/>
    <property type="match status" value="1"/>
</dbReference>
<dbReference type="GeneID" id="20223288"/>
<dbReference type="SUPFAM" id="SSF48403">
    <property type="entry name" value="Ankyrin repeat"/>
    <property type="match status" value="1"/>
</dbReference>
<dbReference type="PANTHER" id="PTHR24171">
    <property type="entry name" value="ANKYRIN REPEAT DOMAIN-CONTAINING PROTEIN 39-RELATED"/>
    <property type="match status" value="1"/>
</dbReference>
<evidence type="ECO:0000256" key="4">
    <source>
        <dbReference type="SAM" id="MobiDB-lite"/>
    </source>
</evidence>